<dbReference type="EMBL" id="AWGH01000007">
    <property type="protein sequence ID" value="ODO00751.1"/>
    <property type="molecule type" value="Genomic_DNA"/>
</dbReference>
<dbReference type="OrthoDB" id="21557at2759"/>
<evidence type="ECO:0000256" key="2">
    <source>
        <dbReference type="ARBA" id="ARBA00022723"/>
    </source>
</evidence>
<dbReference type="AlphaFoldDB" id="A0A1E3JIN7"/>
<dbReference type="GO" id="GO:0008270">
    <property type="term" value="F:zinc ion binding"/>
    <property type="evidence" value="ECO:0007669"/>
    <property type="project" value="UniProtKB-KW"/>
</dbReference>
<evidence type="ECO:0000256" key="6">
    <source>
        <dbReference type="ARBA" id="ARBA00023015"/>
    </source>
</evidence>
<dbReference type="RefSeq" id="XP_019032943.1">
    <property type="nucleotide sequence ID" value="XM_019175211.1"/>
</dbReference>
<feature type="compositionally biased region" description="Gly residues" evidence="11">
    <location>
        <begin position="295"/>
        <end position="307"/>
    </location>
</feature>
<gene>
    <name evidence="12" type="ORF">L198_03078</name>
</gene>
<evidence type="ECO:0000256" key="11">
    <source>
        <dbReference type="SAM" id="MobiDB-lite"/>
    </source>
</evidence>
<keyword evidence="7 10" id="KW-0010">Activator</keyword>
<comment type="similarity">
    <text evidence="10">Belongs to the SGF11 family.</text>
</comment>
<feature type="compositionally biased region" description="Low complexity" evidence="11">
    <location>
        <begin position="241"/>
        <end position="252"/>
    </location>
</feature>
<reference evidence="12 13" key="1">
    <citation type="submission" date="2016-06" db="EMBL/GenBank/DDBJ databases">
        <title>Evolution of pathogenesis and genome organization in the Tremellales.</title>
        <authorList>
            <person name="Cuomo C."/>
            <person name="Litvintseva A."/>
            <person name="Heitman J."/>
            <person name="Chen Y."/>
            <person name="Sun S."/>
            <person name="Springer D."/>
            <person name="Dromer F."/>
            <person name="Young S."/>
            <person name="Zeng Q."/>
            <person name="Chapman S."/>
            <person name="Gujja S."/>
            <person name="Saif S."/>
            <person name="Birren B."/>
        </authorList>
    </citation>
    <scope>NUCLEOTIDE SEQUENCE [LARGE SCALE GENOMIC DNA]</scope>
    <source>
        <strain evidence="12 13">CBS 7118</strain>
    </source>
</reference>
<keyword evidence="9" id="KW-0539">Nucleus</keyword>
<comment type="caution">
    <text evidence="12">The sequence shown here is derived from an EMBL/GenBank/DDBJ whole genome shotgun (WGS) entry which is preliminary data.</text>
</comment>
<dbReference type="PANTHER" id="PTHR46367">
    <property type="entry name" value="ATAXIN-7-LIKE PROTEIN 3"/>
    <property type="match status" value="1"/>
</dbReference>
<sequence length="340" mass="34819">MSLKDEIRAVASSMFDEMLDDLILTTAISAHREIKRGRAICGTCGTKCRSHVPVLPSNPTSSSSSVQASRAEGSGSSSRAQTPQLASEPGGRTGGYAVGPEKGTGGATGIGSGSGRMDSNGNVFFDCLVCSRPIASNRYAPHLAKCLNLGGSTRRVAARSAAVKARLGTGHDRSSPSPYLGSDGGEWTSDADSTSSKKKSETYDSSAMDKTDWMRAETANGTGKRNISPTKPAPKTKKAKLASAPTTPASTPQFPRQALPPSKLGRPPTNRQPTFNSSPVSSPEKSVISVASSSTGGGGGGGGGGMTGLKTLPGVRNDDSEFLPDAATGDDSSEAADDDY</sequence>
<keyword evidence="5" id="KW-0156">Chromatin regulator</keyword>
<evidence type="ECO:0000256" key="10">
    <source>
        <dbReference type="RuleBase" id="RU261113"/>
    </source>
</evidence>
<protein>
    <recommendedName>
        <fullName evidence="10">SAGA-associated factor 11</fullName>
    </recommendedName>
</protein>
<keyword evidence="3" id="KW-0863">Zinc-finger</keyword>
<evidence type="ECO:0000256" key="3">
    <source>
        <dbReference type="ARBA" id="ARBA00022771"/>
    </source>
</evidence>
<keyword evidence="6" id="KW-0805">Transcription regulation</keyword>
<keyword evidence="2" id="KW-0479">Metal-binding</keyword>
<evidence type="ECO:0000313" key="12">
    <source>
        <dbReference type="EMBL" id="ODO00751.1"/>
    </source>
</evidence>
<keyword evidence="8" id="KW-0804">Transcription</keyword>
<accession>A0A1E3JIN7</accession>
<dbReference type="GO" id="GO:0003713">
    <property type="term" value="F:transcription coactivator activity"/>
    <property type="evidence" value="ECO:0007669"/>
    <property type="project" value="TreeGrafter"/>
</dbReference>
<keyword evidence="13" id="KW-1185">Reference proteome</keyword>
<name>A0A1E3JIN7_9TREE</name>
<dbReference type="PANTHER" id="PTHR46367:SF1">
    <property type="entry name" value="ATAXIN-7-LIKE PROTEIN 3"/>
    <property type="match status" value="1"/>
</dbReference>
<keyword evidence="4" id="KW-0862">Zinc</keyword>
<feature type="compositionally biased region" description="Gly residues" evidence="11">
    <location>
        <begin position="91"/>
        <end position="114"/>
    </location>
</feature>
<dbReference type="InterPro" id="IPR013246">
    <property type="entry name" value="SAGA_su_Sgf11"/>
</dbReference>
<dbReference type="GeneID" id="30192291"/>
<dbReference type="GO" id="GO:0006357">
    <property type="term" value="P:regulation of transcription by RNA polymerase II"/>
    <property type="evidence" value="ECO:0007669"/>
    <property type="project" value="TreeGrafter"/>
</dbReference>
<organism evidence="12 13">
    <name type="scientific">Cryptococcus wingfieldii CBS 7118</name>
    <dbReference type="NCBI Taxonomy" id="1295528"/>
    <lineage>
        <taxon>Eukaryota</taxon>
        <taxon>Fungi</taxon>
        <taxon>Dikarya</taxon>
        <taxon>Basidiomycota</taxon>
        <taxon>Agaricomycotina</taxon>
        <taxon>Tremellomycetes</taxon>
        <taxon>Tremellales</taxon>
        <taxon>Cryptococcaceae</taxon>
        <taxon>Cryptococcus</taxon>
    </lineage>
</organism>
<evidence type="ECO:0000256" key="8">
    <source>
        <dbReference type="ARBA" id="ARBA00023163"/>
    </source>
</evidence>
<evidence type="ECO:0000256" key="5">
    <source>
        <dbReference type="ARBA" id="ARBA00022853"/>
    </source>
</evidence>
<feature type="region of interest" description="Disordered" evidence="11">
    <location>
        <begin position="52"/>
        <end position="115"/>
    </location>
</feature>
<feature type="region of interest" description="Disordered" evidence="11">
    <location>
        <begin position="165"/>
        <end position="340"/>
    </location>
</feature>
<evidence type="ECO:0000313" key="13">
    <source>
        <dbReference type="Proteomes" id="UP000094819"/>
    </source>
</evidence>
<comment type="subcellular location">
    <subcellularLocation>
        <location evidence="1 10">Nucleus</location>
    </subcellularLocation>
</comment>
<evidence type="ECO:0000256" key="7">
    <source>
        <dbReference type="ARBA" id="ARBA00023159"/>
    </source>
</evidence>
<feature type="compositionally biased region" description="Acidic residues" evidence="11">
    <location>
        <begin position="331"/>
        <end position="340"/>
    </location>
</feature>
<dbReference type="Gene3D" id="3.30.160.60">
    <property type="entry name" value="Classic Zinc Finger"/>
    <property type="match status" value="1"/>
</dbReference>
<evidence type="ECO:0000256" key="4">
    <source>
        <dbReference type="ARBA" id="ARBA00022833"/>
    </source>
</evidence>
<dbReference type="InterPro" id="IPR051078">
    <property type="entry name" value="SGF11"/>
</dbReference>
<evidence type="ECO:0000256" key="9">
    <source>
        <dbReference type="ARBA" id="ARBA00023242"/>
    </source>
</evidence>
<feature type="compositionally biased region" description="Polar residues" evidence="11">
    <location>
        <begin position="269"/>
        <end position="294"/>
    </location>
</feature>
<dbReference type="GO" id="GO:0071819">
    <property type="term" value="C:DUBm complex"/>
    <property type="evidence" value="ECO:0007669"/>
    <property type="project" value="TreeGrafter"/>
</dbReference>
<dbReference type="Pfam" id="PF08209">
    <property type="entry name" value="Sgf11"/>
    <property type="match status" value="1"/>
</dbReference>
<feature type="compositionally biased region" description="Low complexity" evidence="11">
    <location>
        <begin position="52"/>
        <end position="80"/>
    </location>
</feature>
<dbReference type="GO" id="GO:0000124">
    <property type="term" value="C:SAGA complex"/>
    <property type="evidence" value="ECO:0007669"/>
    <property type="project" value="TreeGrafter"/>
</dbReference>
<dbReference type="GO" id="GO:0006325">
    <property type="term" value="P:chromatin organization"/>
    <property type="evidence" value="ECO:0007669"/>
    <property type="project" value="UniProtKB-KW"/>
</dbReference>
<feature type="compositionally biased region" description="Basic and acidic residues" evidence="11">
    <location>
        <begin position="198"/>
        <end position="215"/>
    </location>
</feature>
<dbReference type="Proteomes" id="UP000094819">
    <property type="component" value="Unassembled WGS sequence"/>
</dbReference>
<evidence type="ECO:0000256" key="1">
    <source>
        <dbReference type="ARBA" id="ARBA00004123"/>
    </source>
</evidence>
<proteinExistence type="inferred from homology"/>